<sequence length="261" mass="29890">MERELLSLHTSGKIVSVFKDEPCTFPKTENDWKAIAREFEDKWNFPNCLGAVDGKHVQIVPPHNSGSYFYNYKCSHSLVLLAVVNANYKFIYCHFGTNGRVSDGGVIEYTTFYDKLKDGTLRIPLASEPKNSGRLLPYVFIGDEAFALREDFLKPFSQKQLNSEKRIFNYRLSRCRRIVENAFGILAARFRLFHTAINMKLENIDKVVLACCALHNFLRESSSDYYSPPTSFDSEDIERGEIQLGLRPEPNTLVNLQSSHN</sequence>
<dbReference type="GO" id="GO:0016787">
    <property type="term" value="F:hydrolase activity"/>
    <property type="evidence" value="ECO:0007669"/>
    <property type="project" value="UniProtKB-KW"/>
</dbReference>
<evidence type="ECO:0000256" key="4">
    <source>
        <dbReference type="ARBA" id="ARBA00022722"/>
    </source>
</evidence>
<dbReference type="GO" id="GO:0046872">
    <property type="term" value="F:metal ion binding"/>
    <property type="evidence" value="ECO:0007669"/>
    <property type="project" value="UniProtKB-KW"/>
</dbReference>
<comment type="caution">
    <text evidence="9">The sequence shown here is derived from an EMBL/GenBank/DDBJ whole genome shotgun (WGS) entry which is preliminary data.</text>
</comment>
<comment type="cofactor">
    <cofactor evidence="1">
        <name>a divalent metal cation</name>
        <dbReference type="ChEBI" id="CHEBI:60240"/>
    </cofactor>
</comment>
<proteinExistence type="inferred from homology"/>
<keyword evidence="10" id="KW-1185">Reference proteome</keyword>
<reference evidence="9 10" key="1">
    <citation type="journal article" date="2018" name="Elife">
        <title>Firefly genomes illuminate parallel origins of bioluminescence in beetles.</title>
        <authorList>
            <person name="Fallon T.R."/>
            <person name="Lower S.E."/>
            <person name="Chang C.H."/>
            <person name="Bessho-Uehara M."/>
            <person name="Martin G.J."/>
            <person name="Bewick A.J."/>
            <person name="Behringer M."/>
            <person name="Debat H.J."/>
            <person name="Wong I."/>
            <person name="Day J.C."/>
            <person name="Suvorov A."/>
            <person name="Silva C.J."/>
            <person name="Stanger-Hall K.F."/>
            <person name="Hall D.W."/>
            <person name="Schmitz R.J."/>
            <person name="Nelson D.R."/>
            <person name="Lewis S.M."/>
            <person name="Shigenobu S."/>
            <person name="Bybee S.M."/>
            <person name="Larracuente A.M."/>
            <person name="Oba Y."/>
            <person name="Weng J.K."/>
        </authorList>
    </citation>
    <scope>NUCLEOTIDE SEQUENCE [LARGE SCALE GENOMIC DNA]</scope>
    <source>
        <strain evidence="9">1611_PpyrPB1</strain>
        <tissue evidence="9">Whole body</tissue>
    </source>
</reference>
<evidence type="ECO:0000256" key="2">
    <source>
        <dbReference type="ARBA" id="ARBA00004123"/>
    </source>
</evidence>
<comment type="similarity">
    <text evidence="3">Belongs to the HARBI1 family.</text>
</comment>
<organism evidence="9 10">
    <name type="scientific">Photinus pyralis</name>
    <name type="common">Common eastern firefly</name>
    <name type="synonym">Lampyris pyralis</name>
    <dbReference type="NCBI Taxonomy" id="7054"/>
    <lineage>
        <taxon>Eukaryota</taxon>
        <taxon>Metazoa</taxon>
        <taxon>Ecdysozoa</taxon>
        <taxon>Arthropoda</taxon>
        <taxon>Hexapoda</taxon>
        <taxon>Insecta</taxon>
        <taxon>Pterygota</taxon>
        <taxon>Neoptera</taxon>
        <taxon>Endopterygota</taxon>
        <taxon>Coleoptera</taxon>
        <taxon>Polyphaga</taxon>
        <taxon>Elateriformia</taxon>
        <taxon>Elateroidea</taxon>
        <taxon>Lampyridae</taxon>
        <taxon>Lampyrinae</taxon>
        <taxon>Photinus</taxon>
    </lineage>
</organism>
<name>A0A5N4ACN2_PHOPY</name>
<evidence type="ECO:0000256" key="7">
    <source>
        <dbReference type="ARBA" id="ARBA00023242"/>
    </source>
</evidence>
<dbReference type="AlphaFoldDB" id="A0A5N4ACN2"/>
<evidence type="ECO:0000256" key="5">
    <source>
        <dbReference type="ARBA" id="ARBA00022723"/>
    </source>
</evidence>
<dbReference type="InterPro" id="IPR027806">
    <property type="entry name" value="HARBI1_dom"/>
</dbReference>
<keyword evidence="6" id="KW-0378">Hydrolase</keyword>
<comment type="subcellular location">
    <subcellularLocation>
        <location evidence="2">Nucleus</location>
    </subcellularLocation>
</comment>
<evidence type="ECO:0000313" key="9">
    <source>
        <dbReference type="EMBL" id="KAB0795076.1"/>
    </source>
</evidence>
<dbReference type="InParanoid" id="A0A5N4ACN2"/>
<keyword evidence="7" id="KW-0539">Nucleus</keyword>
<evidence type="ECO:0000256" key="3">
    <source>
        <dbReference type="ARBA" id="ARBA00006958"/>
    </source>
</evidence>
<evidence type="ECO:0000256" key="6">
    <source>
        <dbReference type="ARBA" id="ARBA00022801"/>
    </source>
</evidence>
<dbReference type="InterPro" id="IPR045249">
    <property type="entry name" value="HARBI1-like"/>
</dbReference>
<dbReference type="EMBL" id="VVIM01000008">
    <property type="protein sequence ID" value="KAB0795076.1"/>
    <property type="molecule type" value="Genomic_DNA"/>
</dbReference>
<dbReference type="Proteomes" id="UP000327044">
    <property type="component" value="Unassembled WGS sequence"/>
</dbReference>
<keyword evidence="5" id="KW-0479">Metal-binding</keyword>
<dbReference type="GO" id="GO:0004518">
    <property type="term" value="F:nuclease activity"/>
    <property type="evidence" value="ECO:0007669"/>
    <property type="project" value="UniProtKB-KW"/>
</dbReference>
<evidence type="ECO:0000259" key="8">
    <source>
        <dbReference type="Pfam" id="PF13359"/>
    </source>
</evidence>
<evidence type="ECO:0000313" key="10">
    <source>
        <dbReference type="Proteomes" id="UP000327044"/>
    </source>
</evidence>
<dbReference type="PANTHER" id="PTHR22930">
    <property type="match status" value="1"/>
</dbReference>
<protein>
    <recommendedName>
        <fullName evidence="8">DDE Tnp4 domain-containing protein</fullName>
    </recommendedName>
</protein>
<feature type="domain" description="DDE Tnp4" evidence="8">
    <location>
        <begin position="52"/>
        <end position="216"/>
    </location>
</feature>
<evidence type="ECO:0000256" key="1">
    <source>
        <dbReference type="ARBA" id="ARBA00001968"/>
    </source>
</evidence>
<dbReference type="Pfam" id="PF13359">
    <property type="entry name" value="DDE_Tnp_4"/>
    <property type="match status" value="1"/>
</dbReference>
<accession>A0A5N4ACN2</accession>
<gene>
    <name evidence="9" type="ORF">PPYR_11915</name>
</gene>
<dbReference type="PANTHER" id="PTHR22930:SF284">
    <property type="entry name" value="DDE TNP4 DOMAIN-CONTAINING PROTEIN"/>
    <property type="match status" value="1"/>
</dbReference>
<dbReference type="GO" id="GO:0005634">
    <property type="term" value="C:nucleus"/>
    <property type="evidence" value="ECO:0007669"/>
    <property type="project" value="UniProtKB-SubCell"/>
</dbReference>
<keyword evidence="4" id="KW-0540">Nuclease</keyword>